<dbReference type="RefSeq" id="WP_138615747.1">
    <property type="nucleotide sequence ID" value="NZ_VCAO01000001.1"/>
</dbReference>
<feature type="signal peptide" evidence="5">
    <location>
        <begin position="1"/>
        <end position="22"/>
    </location>
</feature>
<sequence length="221" mass="23363">MNKATALLVAGTMLAAATPAMAQDTDSTFTGFRAGVTAGYDAVQAGSSVDADNERNNNDQSIDGVAYGVVAGYDVDLGGAVVGIEGEYADSTAKTEFSNGDFEGFGFGSVDAGRDLYIGARVGAKVAPDVLLYAKGGYTNAKLNILTNDGTTETRRDFKLDGWRAGAGLEYAINPRTYVNFEYRYSNYQDGEVVFASGATTPDFNVDLDRHQIMAGVGMRF</sequence>
<dbReference type="Proteomes" id="UP000309668">
    <property type="component" value="Unassembled WGS sequence"/>
</dbReference>
<dbReference type="GO" id="GO:0016020">
    <property type="term" value="C:membrane"/>
    <property type="evidence" value="ECO:0007669"/>
    <property type="project" value="UniProtKB-SubCell"/>
</dbReference>
<gene>
    <name evidence="7" type="ORF">FEV51_03040</name>
</gene>
<evidence type="ECO:0000256" key="5">
    <source>
        <dbReference type="SAM" id="SignalP"/>
    </source>
</evidence>
<evidence type="ECO:0000256" key="2">
    <source>
        <dbReference type="ARBA" id="ARBA00022729"/>
    </source>
</evidence>
<keyword evidence="3" id="KW-0472">Membrane</keyword>
<keyword evidence="2 5" id="KW-0732">Signal</keyword>
<keyword evidence="8" id="KW-1185">Reference proteome</keyword>
<reference evidence="7 8" key="1">
    <citation type="submission" date="2019-05" db="EMBL/GenBank/DDBJ databases">
        <title>Erythrobacter marisflavi sp. nov., isolated from isolated from water of an estuary environment.</title>
        <authorList>
            <person name="Yoon J.-H."/>
        </authorList>
    </citation>
    <scope>NUCLEOTIDE SEQUENCE [LARGE SCALE GENOMIC DNA]</scope>
    <source>
        <strain evidence="7 8">KEM-5</strain>
    </source>
</reference>
<evidence type="ECO:0000313" key="7">
    <source>
        <dbReference type="EMBL" id="TMM50177.1"/>
    </source>
</evidence>
<dbReference type="EMBL" id="VCAO01000001">
    <property type="protein sequence ID" value="TMM50177.1"/>
    <property type="molecule type" value="Genomic_DNA"/>
</dbReference>
<evidence type="ECO:0000313" key="8">
    <source>
        <dbReference type="Proteomes" id="UP000309668"/>
    </source>
</evidence>
<proteinExistence type="inferred from homology"/>
<protein>
    <submittedName>
        <fullName evidence="7">Porin family protein</fullName>
    </submittedName>
</protein>
<dbReference type="Gene3D" id="2.40.160.20">
    <property type="match status" value="1"/>
</dbReference>
<dbReference type="InterPro" id="IPR051692">
    <property type="entry name" value="OMP-like"/>
</dbReference>
<evidence type="ECO:0000256" key="3">
    <source>
        <dbReference type="ARBA" id="ARBA00023136"/>
    </source>
</evidence>
<evidence type="ECO:0000256" key="4">
    <source>
        <dbReference type="ARBA" id="ARBA00038306"/>
    </source>
</evidence>
<comment type="caution">
    <text evidence="7">The sequence shown here is derived from an EMBL/GenBank/DDBJ whole genome shotgun (WGS) entry which is preliminary data.</text>
</comment>
<dbReference type="SUPFAM" id="SSF56925">
    <property type="entry name" value="OMPA-like"/>
    <property type="match status" value="1"/>
</dbReference>
<dbReference type="OrthoDB" id="8222426at2"/>
<dbReference type="InterPro" id="IPR027385">
    <property type="entry name" value="Beta-barrel_OMP"/>
</dbReference>
<comment type="similarity">
    <text evidence="4">Belongs to the Omp25/RopB family.</text>
</comment>
<dbReference type="InterPro" id="IPR011250">
    <property type="entry name" value="OMP/PagP_B-barrel"/>
</dbReference>
<feature type="chain" id="PRO_5024382999" evidence="5">
    <location>
        <begin position="23"/>
        <end position="221"/>
    </location>
</feature>
<name>A0A5S3Q1E2_9SPHN</name>
<dbReference type="AlphaFoldDB" id="A0A5S3Q1E2"/>
<evidence type="ECO:0000256" key="1">
    <source>
        <dbReference type="ARBA" id="ARBA00004370"/>
    </source>
</evidence>
<comment type="subcellular location">
    <subcellularLocation>
        <location evidence="1">Membrane</location>
    </subcellularLocation>
</comment>
<dbReference type="Pfam" id="PF13505">
    <property type="entry name" value="OMP_b-brl"/>
    <property type="match status" value="1"/>
</dbReference>
<feature type="domain" description="Outer membrane protein beta-barrel" evidence="6">
    <location>
        <begin position="13"/>
        <end position="221"/>
    </location>
</feature>
<dbReference type="PANTHER" id="PTHR34001">
    <property type="entry name" value="BLL7405 PROTEIN"/>
    <property type="match status" value="1"/>
</dbReference>
<organism evidence="7 8">
    <name type="scientific">Qipengyuania marisflavi</name>
    <dbReference type="NCBI Taxonomy" id="2486356"/>
    <lineage>
        <taxon>Bacteria</taxon>
        <taxon>Pseudomonadati</taxon>
        <taxon>Pseudomonadota</taxon>
        <taxon>Alphaproteobacteria</taxon>
        <taxon>Sphingomonadales</taxon>
        <taxon>Erythrobacteraceae</taxon>
        <taxon>Qipengyuania</taxon>
    </lineage>
</organism>
<evidence type="ECO:0000259" key="6">
    <source>
        <dbReference type="Pfam" id="PF13505"/>
    </source>
</evidence>
<accession>A0A5S3Q1E2</accession>
<dbReference type="PANTHER" id="PTHR34001:SF3">
    <property type="entry name" value="BLL7405 PROTEIN"/>
    <property type="match status" value="1"/>
</dbReference>